<organism evidence="3 4">
    <name type="scientific">Sesamum alatum</name>
    <dbReference type="NCBI Taxonomy" id="300844"/>
    <lineage>
        <taxon>Eukaryota</taxon>
        <taxon>Viridiplantae</taxon>
        <taxon>Streptophyta</taxon>
        <taxon>Embryophyta</taxon>
        <taxon>Tracheophyta</taxon>
        <taxon>Spermatophyta</taxon>
        <taxon>Magnoliopsida</taxon>
        <taxon>eudicotyledons</taxon>
        <taxon>Gunneridae</taxon>
        <taxon>Pentapetalae</taxon>
        <taxon>asterids</taxon>
        <taxon>lamiids</taxon>
        <taxon>Lamiales</taxon>
        <taxon>Pedaliaceae</taxon>
        <taxon>Sesamum</taxon>
    </lineage>
</organism>
<dbReference type="PANTHER" id="PTHR31286:SF179">
    <property type="entry name" value="RNASE H TYPE-1 DOMAIN-CONTAINING PROTEIN"/>
    <property type="match status" value="1"/>
</dbReference>
<evidence type="ECO:0000313" key="3">
    <source>
        <dbReference type="EMBL" id="KAK4416995.1"/>
    </source>
</evidence>
<dbReference type="PANTHER" id="PTHR31286">
    <property type="entry name" value="GLYCINE-RICH CELL WALL STRUCTURAL PROTEIN 1.8-LIKE"/>
    <property type="match status" value="1"/>
</dbReference>
<dbReference type="AlphaFoldDB" id="A0AAE1XS55"/>
<dbReference type="InterPro" id="IPR025558">
    <property type="entry name" value="DUF4283"/>
</dbReference>
<reference evidence="3" key="2">
    <citation type="journal article" date="2024" name="Plant">
        <title>Genomic evolution and insights into agronomic trait innovations of Sesamum species.</title>
        <authorList>
            <person name="Miao H."/>
            <person name="Wang L."/>
            <person name="Qu L."/>
            <person name="Liu H."/>
            <person name="Sun Y."/>
            <person name="Le M."/>
            <person name="Wang Q."/>
            <person name="Wei S."/>
            <person name="Zheng Y."/>
            <person name="Lin W."/>
            <person name="Duan Y."/>
            <person name="Cao H."/>
            <person name="Xiong S."/>
            <person name="Wang X."/>
            <person name="Wei L."/>
            <person name="Li C."/>
            <person name="Ma Q."/>
            <person name="Ju M."/>
            <person name="Zhao R."/>
            <person name="Li G."/>
            <person name="Mu C."/>
            <person name="Tian Q."/>
            <person name="Mei H."/>
            <person name="Zhang T."/>
            <person name="Gao T."/>
            <person name="Zhang H."/>
        </authorList>
    </citation>
    <scope>NUCLEOTIDE SEQUENCE</scope>
    <source>
        <strain evidence="3">3651</strain>
    </source>
</reference>
<gene>
    <name evidence="3" type="ORF">Salat_2525000</name>
</gene>
<proteinExistence type="predicted"/>
<dbReference type="InterPro" id="IPR040256">
    <property type="entry name" value="At4g02000-like"/>
</dbReference>
<accession>A0AAE1XS55</accession>
<name>A0AAE1XS55_9LAMI</name>
<sequence>MAPPTNFLSLKIPTTRHHRRSKPPAITSPSSVFHRHFITASTHLRPSLTGARPPSTTPTPPTNKRSYANIVQNLPPTHFQHDPARAAKKIFQEESLQEIGTVSKYKGLPSITYTEDETSQLSDRLKFALIGKFSHGLPNLNFLRQRIVKLGLRGSVNVGPLNFKHVLIMLSNEEDYSRIWLRGEWSFDGFPMRIFKWTADFRPTR</sequence>
<dbReference type="Proteomes" id="UP001293254">
    <property type="component" value="Unassembled WGS sequence"/>
</dbReference>
<evidence type="ECO:0000259" key="2">
    <source>
        <dbReference type="Pfam" id="PF14111"/>
    </source>
</evidence>
<evidence type="ECO:0000313" key="4">
    <source>
        <dbReference type="Proteomes" id="UP001293254"/>
    </source>
</evidence>
<dbReference type="Pfam" id="PF14111">
    <property type="entry name" value="DUF4283"/>
    <property type="match status" value="1"/>
</dbReference>
<keyword evidence="4" id="KW-1185">Reference proteome</keyword>
<feature type="region of interest" description="Disordered" evidence="1">
    <location>
        <begin position="1"/>
        <end position="66"/>
    </location>
</feature>
<comment type="caution">
    <text evidence="3">The sequence shown here is derived from an EMBL/GenBank/DDBJ whole genome shotgun (WGS) entry which is preliminary data.</text>
</comment>
<protein>
    <recommendedName>
        <fullName evidence="2">DUF4283 domain-containing protein</fullName>
    </recommendedName>
</protein>
<reference evidence="3" key="1">
    <citation type="submission" date="2020-06" db="EMBL/GenBank/DDBJ databases">
        <authorList>
            <person name="Li T."/>
            <person name="Hu X."/>
            <person name="Zhang T."/>
            <person name="Song X."/>
            <person name="Zhang H."/>
            <person name="Dai N."/>
            <person name="Sheng W."/>
            <person name="Hou X."/>
            <person name="Wei L."/>
        </authorList>
    </citation>
    <scope>NUCLEOTIDE SEQUENCE</scope>
    <source>
        <strain evidence="3">3651</strain>
        <tissue evidence="3">Leaf</tissue>
    </source>
</reference>
<feature type="domain" description="DUF4283" evidence="2">
    <location>
        <begin position="123"/>
        <end position="204"/>
    </location>
</feature>
<dbReference type="EMBL" id="JACGWO010000010">
    <property type="protein sequence ID" value="KAK4416995.1"/>
    <property type="molecule type" value="Genomic_DNA"/>
</dbReference>
<evidence type="ECO:0000256" key="1">
    <source>
        <dbReference type="SAM" id="MobiDB-lite"/>
    </source>
</evidence>